<dbReference type="OrthoDB" id="45000at2759"/>
<keyword evidence="3" id="KW-1185">Reference proteome</keyword>
<evidence type="ECO:0000313" key="3">
    <source>
        <dbReference type="Proteomes" id="UP000266841"/>
    </source>
</evidence>
<dbReference type="eggNOG" id="ENOG502SQSY">
    <property type="taxonomic scope" value="Eukaryota"/>
</dbReference>
<name>K0S371_THAOC</name>
<feature type="chain" id="PRO_5030173035" evidence="1">
    <location>
        <begin position="24"/>
        <end position="301"/>
    </location>
</feature>
<dbReference type="EMBL" id="AGNL01023277">
    <property type="protein sequence ID" value="EJK59249.1"/>
    <property type="molecule type" value="Genomic_DNA"/>
</dbReference>
<organism evidence="2 3">
    <name type="scientific">Thalassiosira oceanica</name>
    <name type="common">Marine diatom</name>
    <dbReference type="NCBI Taxonomy" id="159749"/>
    <lineage>
        <taxon>Eukaryota</taxon>
        <taxon>Sar</taxon>
        <taxon>Stramenopiles</taxon>
        <taxon>Ochrophyta</taxon>
        <taxon>Bacillariophyta</taxon>
        <taxon>Coscinodiscophyceae</taxon>
        <taxon>Thalassiosirophycidae</taxon>
        <taxon>Thalassiosirales</taxon>
        <taxon>Thalassiosiraceae</taxon>
        <taxon>Thalassiosira</taxon>
    </lineage>
</organism>
<sequence>MSSHASTRLSVLVLGLAASGSSGFISTLTMPGVVTPTTRAPDELERYTMGQFGKVLDIRLTVGGRDTDQLFVVDGFQFELGESSDVEREGRLLSVPLPGTNGPNPQLSRGAHAIETTKDGTFISLEGLQTVELRDGSWEMVWRQDSIAGILVCGFNLAEDARRNSGVLEKGAIYLTFPVYTDEGLASVQATKSMKQAAYDMHKKERDEQLDLVRSAPNPLMKALHYRNAYQSLESMHGTGLSRLAEVPSTEEDVVEIGEGLRAVKTGTLWTTAKGRAFSSSAMAKNDRKLLGIATIVAIDV</sequence>
<dbReference type="Proteomes" id="UP000266841">
    <property type="component" value="Unassembled WGS sequence"/>
</dbReference>
<protein>
    <submittedName>
        <fullName evidence="2">Uncharacterized protein</fullName>
    </submittedName>
</protein>
<comment type="caution">
    <text evidence="2">The sequence shown here is derived from an EMBL/GenBank/DDBJ whole genome shotgun (WGS) entry which is preliminary data.</text>
</comment>
<dbReference type="OMA" id="HIRFIAV"/>
<reference evidence="2 3" key="1">
    <citation type="journal article" date="2012" name="Genome Biol.">
        <title>Genome and low-iron response of an oceanic diatom adapted to chronic iron limitation.</title>
        <authorList>
            <person name="Lommer M."/>
            <person name="Specht M."/>
            <person name="Roy A.S."/>
            <person name="Kraemer L."/>
            <person name="Andreson R."/>
            <person name="Gutowska M.A."/>
            <person name="Wolf J."/>
            <person name="Bergner S.V."/>
            <person name="Schilhabel M.B."/>
            <person name="Klostermeier U.C."/>
            <person name="Beiko R.G."/>
            <person name="Rosenstiel P."/>
            <person name="Hippler M."/>
            <person name="Laroche J."/>
        </authorList>
    </citation>
    <scope>NUCLEOTIDE SEQUENCE [LARGE SCALE GENOMIC DNA]</scope>
    <source>
        <strain evidence="2 3">CCMP1005</strain>
    </source>
</reference>
<evidence type="ECO:0000313" key="2">
    <source>
        <dbReference type="EMBL" id="EJK59249.1"/>
    </source>
</evidence>
<gene>
    <name evidence="2" type="ORF">THAOC_20553</name>
</gene>
<keyword evidence="1" id="KW-0732">Signal</keyword>
<dbReference type="AlphaFoldDB" id="K0S371"/>
<proteinExistence type="predicted"/>
<accession>K0S371</accession>
<evidence type="ECO:0000256" key="1">
    <source>
        <dbReference type="SAM" id="SignalP"/>
    </source>
</evidence>
<feature type="signal peptide" evidence="1">
    <location>
        <begin position="1"/>
        <end position="23"/>
    </location>
</feature>